<accession>A0A0F7IHV1</accession>
<dbReference type="InterPro" id="IPR039376">
    <property type="entry name" value="Ferritin_CCC1_N"/>
</dbReference>
<evidence type="ECO:0000256" key="3">
    <source>
        <dbReference type="ARBA" id="ARBA00022989"/>
    </source>
</evidence>
<dbReference type="RefSeq" id="WP_048094163.1">
    <property type="nucleotide sequence ID" value="NZ_CP011267.1"/>
</dbReference>
<feature type="coiled-coil region" evidence="5">
    <location>
        <begin position="201"/>
        <end position="231"/>
    </location>
</feature>
<dbReference type="Pfam" id="PF01988">
    <property type="entry name" value="VIT1"/>
    <property type="match status" value="2"/>
</dbReference>
<evidence type="ECO:0000256" key="2">
    <source>
        <dbReference type="ARBA" id="ARBA00022692"/>
    </source>
</evidence>
<evidence type="ECO:0000313" key="7">
    <source>
        <dbReference type="EMBL" id="AKG92579.1"/>
    </source>
</evidence>
<gene>
    <name evidence="7" type="ORF">GAH_00061</name>
</gene>
<feature type="transmembrane region" description="Helical" evidence="6">
    <location>
        <begin position="174"/>
        <end position="198"/>
    </location>
</feature>
<dbReference type="OrthoDB" id="42847at2157"/>
<dbReference type="GO" id="GO:0012505">
    <property type="term" value="C:endomembrane system"/>
    <property type="evidence" value="ECO:0007669"/>
    <property type="project" value="UniProtKB-SubCell"/>
</dbReference>
<dbReference type="InParanoid" id="A0A0F7IHV1"/>
<comment type="subcellular location">
    <subcellularLocation>
        <location evidence="1">Endomembrane system</location>
        <topology evidence="1">Multi-pass membrane protein</topology>
    </subcellularLocation>
</comment>
<dbReference type="CDD" id="cd01044">
    <property type="entry name" value="Ferritin_CCC1_N"/>
    <property type="match status" value="1"/>
</dbReference>
<name>A0A0F7IHV1_9EURY</name>
<reference evidence="7 8" key="1">
    <citation type="submission" date="2015-04" db="EMBL/GenBank/DDBJ databases">
        <title>The complete genome sequence of the hyperthermophilic, obligate iron-reducing archaeon Geoglobus ahangari strain 234T.</title>
        <authorList>
            <person name="Manzella M.P."/>
            <person name="Holmes D.E."/>
            <person name="Rocheleau J.M."/>
            <person name="Chung A."/>
            <person name="Reguera G."/>
            <person name="Kashefi K."/>
        </authorList>
    </citation>
    <scope>NUCLEOTIDE SEQUENCE [LARGE SCALE GENOMIC DNA]</scope>
    <source>
        <strain evidence="7 8">234</strain>
    </source>
</reference>
<dbReference type="GeneID" id="56086514"/>
<dbReference type="EMBL" id="CP011267">
    <property type="protein sequence ID" value="AKG92579.1"/>
    <property type="molecule type" value="Genomic_DNA"/>
</dbReference>
<organism evidence="7 8">
    <name type="scientific">Geoglobus ahangari</name>
    <dbReference type="NCBI Taxonomy" id="113653"/>
    <lineage>
        <taxon>Archaea</taxon>
        <taxon>Methanobacteriati</taxon>
        <taxon>Methanobacteriota</taxon>
        <taxon>Archaeoglobi</taxon>
        <taxon>Archaeoglobales</taxon>
        <taxon>Archaeoglobaceae</taxon>
        <taxon>Geoglobus</taxon>
    </lineage>
</organism>
<keyword evidence="5" id="KW-0175">Coiled coil</keyword>
<feature type="transmembrane region" description="Helical" evidence="6">
    <location>
        <begin position="297"/>
        <end position="319"/>
    </location>
</feature>
<dbReference type="PATRIC" id="fig|113653.22.peg.60"/>
<keyword evidence="8" id="KW-1185">Reference proteome</keyword>
<keyword evidence="2 6" id="KW-0812">Transmembrane</keyword>
<dbReference type="CDD" id="cd02431">
    <property type="entry name" value="Ferritin_CCC1_C"/>
    <property type="match status" value="1"/>
</dbReference>
<dbReference type="STRING" id="113653.GAH_00061"/>
<feature type="transmembrane region" description="Helical" evidence="6">
    <location>
        <begin position="146"/>
        <end position="168"/>
    </location>
</feature>
<dbReference type="Proteomes" id="UP000034723">
    <property type="component" value="Chromosome"/>
</dbReference>
<dbReference type="GO" id="GO:0030026">
    <property type="term" value="P:intracellular manganese ion homeostasis"/>
    <property type="evidence" value="ECO:0007669"/>
    <property type="project" value="InterPro"/>
</dbReference>
<feature type="transmembrane region" description="Helical" evidence="6">
    <location>
        <begin position="263"/>
        <end position="285"/>
    </location>
</feature>
<evidence type="ECO:0000256" key="1">
    <source>
        <dbReference type="ARBA" id="ARBA00004127"/>
    </source>
</evidence>
<evidence type="ECO:0000256" key="5">
    <source>
        <dbReference type="SAM" id="Coils"/>
    </source>
</evidence>
<dbReference type="GO" id="GO:0005384">
    <property type="term" value="F:manganese ion transmembrane transporter activity"/>
    <property type="evidence" value="ECO:0007669"/>
    <property type="project" value="InterPro"/>
</dbReference>
<dbReference type="KEGG" id="gah:GAH_00061"/>
<dbReference type="InterPro" id="IPR009078">
    <property type="entry name" value="Ferritin-like_SF"/>
</dbReference>
<dbReference type="InterPro" id="IPR008217">
    <property type="entry name" value="Ccc1_fam"/>
</dbReference>
<dbReference type="PANTHER" id="PTHR31851">
    <property type="entry name" value="FE(2+)/MN(2+) TRANSPORTER PCL1"/>
    <property type="match status" value="1"/>
</dbReference>
<proteinExistence type="predicted"/>
<dbReference type="HOGENOM" id="CLU_065373_0_0_2"/>
<dbReference type="SUPFAM" id="SSF47240">
    <property type="entry name" value="Ferritin-like"/>
    <property type="match status" value="1"/>
</dbReference>
<keyword evidence="4 6" id="KW-0472">Membrane</keyword>
<keyword evidence="3 6" id="KW-1133">Transmembrane helix</keyword>
<sequence length="324" mass="36624">MQVQEASEFYREEFKDSLLYRTLADEERDEDLRKEFIRIHAIEARHADFWRRFLERRGVRPERVRVGRLSLWFVRLLRRISPALTSSLLEFNEMSAIIRYYDFYRAYDLSEEEREELREIIVDEIEHEKFFSGKKRLFGAENVRDMVLGINDGLVEILGVVTGLSAVYVTRPDLVGMSGLVVGVAGALSMASGSFISVRSQRQVNETRVRLKAILRELRAESIEVEEVKESELKSALYTGIAYLCGVALPVAPYFLAETTAEALPISLLLSAALLVFVGSLISLLSGISVKKKALEMLVAGMGTAFLSYLFGTLIASLFHVPVQ</sequence>
<evidence type="ECO:0000256" key="6">
    <source>
        <dbReference type="SAM" id="Phobius"/>
    </source>
</evidence>
<evidence type="ECO:0000256" key="4">
    <source>
        <dbReference type="ARBA" id="ARBA00023136"/>
    </source>
</evidence>
<evidence type="ECO:0000313" key="8">
    <source>
        <dbReference type="Proteomes" id="UP000034723"/>
    </source>
</evidence>
<feature type="transmembrane region" description="Helical" evidence="6">
    <location>
        <begin position="236"/>
        <end position="257"/>
    </location>
</feature>
<dbReference type="AlphaFoldDB" id="A0A0F7IHV1"/>
<protein>
    <submittedName>
        <fullName evidence="7">Putative membrane protein</fullName>
    </submittedName>
</protein>